<dbReference type="InterPro" id="IPR010384">
    <property type="entry name" value="MtfA_fam"/>
</dbReference>
<keyword evidence="2" id="KW-1185">Reference proteome</keyword>
<proteinExistence type="predicted"/>
<dbReference type="InterPro" id="IPR042252">
    <property type="entry name" value="MtfA_N"/>
</dbReference>
<dbReference type="AlphaFoldDB" id="A0AAE9ZA61"/>
<dbReference type="KEGG" id="hfl:PUV54_10630"/>
<organism evidence="1 2">
    <name type="scientific">Hyphococcus flavus</name>
    <dbReference type="NCBI Taxonomy" id="1866326"/>
    <lineage>
        <taxon>Bacteria</taxon>
        <taxon>Pseudomonadati</taxon>
        <taxon>Pseudomonadota</taxon>
        <taxon>Alphaproteobacteria</taxon>
        <taxon>Parvularculales</taxon>
        <taxon>Parvularculaceae</taxon>
        <taxon>Hyphococcus</taxon>
    </lineage>
</organism>
<dbReference type="Gene3D" id="1.10.472.150">
    <property type="entry name" value="Glucose-regulated metallo-peptidase M90, N-terminal domain"/>
    <property type="match status" value="1"/>
</dbReference>
<evidence type="ECO:0000313" key="2">
    <source>
        <dbReference type="Proteomes" id="UP001214043"/>
    </source>
</evidence>
<dbReference type="EMBL" id="CP118166">
    <property type="protein sequence ID" value="WDI30413.1"/>
    <property type="molecule type" value="Genomic_DNA"/>
</dbReference>
<dbReference type="Gene3D" id="3.40.390.10">
    <property type="entry name" value="Collagenase (Catalytic Domain)"/>
    <property type="match status" value="1"/>
</dbReference>
<dbReference type="GO" id="GO:0008237">
    <property type="term" value="F:metallopeptidase activity"/>
    <property type="evidence" value="ECO:0007669"/>
    <property type="project" value="InterPro"/>
</dbReference>
<evidence type="ECO:0000313" key="1">
    <source>
        <dbReference type="EMBL" id="WDI30413.1"/>
    </source>
</evidence>
<dbReference type="GO" id="GO:0004177">
    <property type="term" value="F:aminopeptidase activity"/>
    <property type="evidence" value="ECO:0007669"/>
    <property type="project" value="TreeGrafter"/>
</dbReference>
<dbReference type="GO" id="GO:0005829">
    <property type="term" value="C:cytosol"/>
    <property type="evidence" value="ECO:0007669"/>
    <property type="project" value="TreeGrafter"/>
</dbReference>
<reference evidence="1" key="1">
    <citation type="submission" date="2023-02" db="EMBL/GenBank/DDBJ databases">
        <title>Genome sequence of Hyphococcus flavus.</title>
        <authorList>
            <person name="Rong J.-C."/>
            <person name="Zhao Q."/>
            <person name="Yi M."/>
            <person name="Wu J.-Y."/>
        </authorList>
    </citation>
    <scope>NUCLEOTIDE SEQUENCE</scope>
    <source>
        <strain evidence="1">MCCC 1K03223</strain>
    </source>
</reference>
<dbReference type="PANTHER" id="PTHR30164:SF2">
    <property type="entry name" value="PROTEIN MTFA"/>
    <property type="match status" value="1"/>
</dbReference>
<accession>A0AAE9ZA61</accession>
<dbReference type="RefSeq" id="WP_274492215.1">
    <property type="nucleotide sequence ID" value="NZ_CP118166.1"/>
</dbReference>
<dbReference type="PANTHER" id="PTHR30164">
    <property type="entry name" value="MTFA PEPTIDASE"/>
    <property type="match status" value="1"/>
</dbReference>
<dbReference type="Pfam" id="PF06167">
    <property type="entry name" value="Peptidase_M90"/>
    <property type="match status" value="1"/>
</dbReference>
<sequence>MTIAAIILLLAALAIGAHLLLQRRRRARLLAAPLSAANKAILVKRVPLYEKLPENLRPRLEGLVNRFLDEVTFYGAKGVEITDDIRVTIAAQASFLIVNKPNRWFHTLRTIHIYPAAFKSKLTEIKDHVHSERDQARTGESWAKGPVILAWDHAAFGAVAPHDGHNVVMHEFAHQLDEQTGATDGSPLLDADHSASRWARVFQDAYERLREHASFGRETVMDYYGATNPAEFFAVVTEVFFERPRALRAEEPALYAELVQYYRLDPAAWR</sequence>
<name>A0AAE9ZA61_9PROT</name>
<gene>
    <name evidence="1" type="ORF">PUV54_10630</name>
</gene>
<dbReference type="CDD" id="cd20169">
    <property type="entry name" value="Peptidase_M90_mtfA"/>
    <property type="match status" value="1"/>
</dbReference>
<protein>
    <submittedName>
        <fullName evidence="1">Zinc-dependent peptidase</fullName>
    </submittedName>
</protein>
<dbReference type="InterPro" id="IPR024079">
    <property type="entry name" value="MetalloPept_cat_dom_sf"/>
</dbReference>
<dbReference type="SUPFAM" id="SSF55486">
    <property type="entry name" value="Metalloproteases ('zincins'), catalytic domain"/>
    <property type="match status" value="1"/>
</dbReference>
<dbReference type="Proteomes" id="UP001214043">
    <property type="component" value="Chromosome"/>
</dbReference>